<evidence type="ECO:0000256" key="4">
    <source>
        <dbReference type="PROSITE-ProRule" id="PRU00409"/>
    </source>
</evidence>
<evidence type="ECO:0000313" key="7">
    <source>
        <dbReference type="Proteomes" id="UP000320390"/>
    </source>
</evidence>
<evidence type="ECO:0000256" key="1">
    <source>
        <dbReference type="ARBA" id="ARBA00022598"/>
    </source>
</evidence>
<evidence type="ECO:0000313" key="6">
    <source>
        <dbReference type="EMBL" id="QDV09547.1"/>
    </source>
</evidence>
<keyword evidence="3 4" id="KW-0067">ATP-binding</keyword>
<evidence type="ECO:0000256" key="2">
    <source>
        <dbReference type="ARBA" id="ARBA00022741"/>
    </source>
</evidence>
<dbReference type="GO" id="GO:0046872">
    <property type="term" value="F:metal ion binding"/>
    <property type="evidence" value="ECO:0007669"/>
    <property type="project" value="InterPro"/>
</dbReference>
<dbReference type="GO" id="GO:0005524">
    <property type="term" value="F:ATP binding"/>
    <property type="evidence" value="ECO:0007669"/>
    <property type="project" value="UniProtKB-UniRule"/>
</dbReference>
<proteinExistence type="predicted"/>
<organism evidence="6 7">
    <name type="scientific">Saltatorellus ferox</name>
    <dbReference type="NCBI Taxonomy" id="2528018"/>
    <lineage>
        <taxon>Bacteria</taxon>
        <taxon>Pseudomonadati</taxon>
        <taxon>Planctomycetota</taxon>
        <taxon>Planctomycetia</taxon>
        <taxon>Planctomycetia incertae sedis</taxon>
        <taxon>Saltatorellus</taxon>
    </lineage>
</organism>
<dbReference type="InterPro" id="IPR052032">
    <property type="entry name" value="ATP-dep_AA_Ligase"/>
</dbReference>
<dbReference type="SUPFAM" id="SSF56059">
    <property type="entry name" value="Glutathione synthetase ATP-binding domain-like"/>
    <property type="match status" value="1"/>
</dbReference>
<dbReference type="GO" id="GO:0016874">
    <property type="term" value="F:ligase activity"/>
    <property type="evidence" value="ECO:0007669"/>
    <property type="project" value="UniProtKB-KW"/>
</dbReference>
<keyword evidence="2 4" id="KW-0547">Nucleotide-binding</keyword>
<dbReference type="Gene3D" id="3.30.470.20">
    <property type="entry name" value="ATP-grasp fold, B domain"/>
    <property type="match status" value="1"/>
</dbReference>
<evidence type="ECO:0000259" key="5">
    <source>
        <dbReference type="PROSITE" id="PS50975"/>
    </source>
</evidence>
<dbReference type="GO" id="GO:0016829">
    <property type="term" value="F:lyase activity"/>
    <property type="evidence" value="ECO:0007669"/>
    <property type="project" value="UniProtKB-KW"/>
</dbReference>
<name>A0A518EZN0_9BACT</name>
<evidence type="ECO:0000256" key="3">
    <source>
        <dbReference type="ARBA" id="ARBA00022840"/>
    </source>
</evidence>
<keyword evidence="6" id="KW-0456">Lyase</keyword>
<dbReference type="PANTHER" id="PTHR43585:SF2">
    <property type="entry name" value="ATP-GRASP ENZYME FSQD"/>
    <property type="match status" value="1"/>
</dbReference>
<dbReference type="PROSITE" id="PS50975">
    <property type="entry name" value="ATP_GRASP"/>
    <property type="match status" value="1"/>
</dbReference>
<dbReference type="OrthoDB" id="271331at2"/>
<feature type="domain" description="ATP-grasp" evidence="5">
    <location>
        <begin position="116"/>
        <end position="311"/>
    </location>
</feature>
<dbReference type="InterPro" id="IPR013815">
    <property type="entry name" value="ATP_grasp_subdomain_1"/>
</dbReference>
<keyword evidence="7" id="KW-1185">Reference proteome</keyword>
<dbReference type="PANTHER" id="PTHR43585">
    <property type="entry name" value="FUMIPYRROLE BIOSYNTHESIS PROTEIN C"/>
    <property type="match status" value="1"/>
</dbReference>
<keyword evidence="1" id="KW-0436">Ligase</keyword>
<dbReference type="EMBL" id="CP036434">
    <property type="protein sequence ID" value="QDV09547.1"/>
    <property type="molecule type" value="Genomic_DNA"/>
</dbReference>
<dbReference type="AlphaFoldDB" id="A0A518EZN0"/>
<protein>
    <submittedName>
        <fullName evidence="6">Argininosuccinate lyase</fullName>
    </submittedName>
</protein>
<reference evidence="6 7" key="1">
    <citation type="submission" date="2019-02" db="EMBL/GenBank/DDBJ databases">
        <title>Deep-cultivation of Planctomycetes and their phenomic and genomic characterization uncovers novel biology.</title>
        <authorList>
            <person name="Wiegand S."/>
            <person name="Jogler M."/>
            <person name="Boedeker C."/>
            <person name="Pinto D."/>
            <person name="Vollmers J."/>
            <person name="Rivas-Marin E."/>
            <person name="Kohn T."/>
            <person name="Peeters S.H."/>
            <person name="Heuer A."/>
            <person name="Rast P."/>
            <person name="Oberbeckmann S."/>
            <person name="Bunk B."/>
            <person name="Jeske O."/>
            <person name="Meyerdierks A."/>
            <person name="Storesund J.E."/>
            <person name="Kallscheuer N."/>
            <person name="Luecker S."/>
            <person name="Lage O.M."/>
            <person name="Pohl T."/>
            <person name="Merkel B.J."/>
            <person name="Hornburger P."/>
            <person name="Mueller R.-W."/>
            <person name="Bruemmer F."/>
            <person name="Labrenz M."/>
            <person name="Spormann A.M."/>
            <person name="Op den Camp H."/>
            <person name="Overmann J."/>
            <person name="Amann R."/>
            <person name="Jetten M.S.M."/>
            <person name="Mascher T."/>
            <person name="Medema M.H."/>
            <person name="Devos D.P."/>
            <person name="Kaster A.-K."/>
            <person name="Ovreas L."/>
            <person name="Rohde M."/>
            <person name="Galperin M.Y."/>
            <person name="Jogler C."/>
        </authorList>
    </citation>
    <scope>NUCLEOTIDE SEQUENCE [LARGE SCALE GENOMIC DNA]</scope>
    <source>
        <strain evidence="6 7">Poly30</strain>
    </source>
</reference>
<gene>
    <name evidence="6" type="ORF">Poly30_51050</name>
</gene>
<accession>A0A518EZN0</accession>
<dbReference type="RefSeq" id="WP_145204098.1">
    <property type="nucleotide sequence ID" value="NZ_CP036434.1"/>
</dbReference>
<dbReference type="Gene3D" id="3.40.50.20">
    <property type="match status" value="1"/>
</dbReference>
<dbReference type="InterPro" id="IPR011761">
    <property type="entry name" value="ATP-grasp"/>
</dbReference>
<dbReference type="Gene3D" id="3.30.1490.20">
    <property type="entry name" value="ATP-grasp fold, A domain"/>
    <property type="match status" value="1"/>
</dbReference>
<sequence>MHILFLAPDTHAYNHSFLQGLKSLGARVSAVGPGSVEQLSKGARGVLDAYRSCRNVLDADELLMHARALAADEPFSQIETIDEPLVEAAAALREALGVPGLSTATARLCRDKVAMKEFLRARGVPCAASTGVHSMAELVEFAAVEGFPLIVKPVDGFNANDTHRVDDMAALQALAPKLGLDGHRRLAVEEFIEGHEGFYDTIVGPEGVRHDFVGHYYPGCLEANRTRWISPQIAISNRIEDDIYRELRAVAGLVTDALGLRGTATHMEWFMGPKGLRFGEIGARPAGEKIWDMYRRANDFDVFREWALAVLGLPSEERPSRRLCAGSIQIRPDKDGIIAGHTGVRAAFARYGSYIYEYALPEEGAPTQGLDRGWLCNTWFRLEHPSFDELRGAMSAIGEGVKTRTK</sequence>
<dbReference type="Proteomes" id="UP000320390">
    <property type="component" value="Chromosome"/>
</dbReference>